<dbReference type="NCBIfam" id="NF009438">
    <property type="entry name" value="PRK12797.1"/>
    <property type="match status" value="1"/>
</dbReference>
<keyword evidence="11 12" id="KW-1006">Bacterial flagellum protein export</keyword>
<evidence type="ECO:0000256" key="4">
    <source>
        <dbReference type="ARBA" id="ARBA00022475"/>
    </source>
</evidence>
<dbReference type="Pfam" id="PF00813">
    <property type="entry name" value="FliP"/>
    <property type="match status" value="1"/>
</dbReference>
<feature type="transmembrane region" description="Helical" evidence="12">
    <location>
        <begin position="228"/>
        <end position="249"/>
    </location>
</feature>
<comment type="function">
    <text evidence="12">Plays a role in the flagellum-specific transport system.</text>
</comment>
<keyword evidence="9 12" id="KW-0472">Membrane</keyword>
<dbReference type="GO" id="GO:0044781">
    <property type="term" value="P:bacterial-type flagellum organization"/>
    <property type="evidence" value="ECO:0007669"/>
    <property type="project" value="UniProtKB-UniRule"/>
</dbReference>
<dbReference type="RefSeq" id="WP_232521167.1">
    <property type="nucleotide sequence ID" value="NZ_AP018712.1"/>
</dbReference>
<evidence type="ECO:0000256" key="1">
    <source>
        <dbReference type="ARBA" id="ARBA00006257"/>
    </source>
</evidence>
<dbReference type="PROSITE" id="PS01061">
    <property type="entry name" value="FLIP_2"/>
    <property type="match status" value="1"/>
</dbReference>
<evidence type="ECO:0000256" key="10">
    <source>
        <dbReference type="ARBA" id="ARBA00023143"/>
    </source>
</evidence>
<evidence type="ECO:0000256" key="5">
    <source>
        <dbReference type="ARBA" id="ARBA00022692"/>
    </source>
</evidence>
<feature type="transmembrane region" description="Helical" evidence="12">
    <location>
        <begin position="45"/>
        <end position="76"/>
    </location>
</feature>
<dbReference type="PANTHER" id="PTHR30587:SF0">
    <property type="entry name" value="FLAGELLAR BIOSYNTHETIC PROTEIN FLIP"/>
    <property type="match status" value="1"/>
</dbReference>
<keyword evidence="14" id="KW-1185">Reference proteome</keyword>
<accession>A0A7G1GBR6</accession>
<feature type="transmembrane region" description="Helical" evidence="12">
    <location>
        <begin position="88"/>
        <end position="107"/>
    </location>
</feature>
<evidence type="ECO:0000313" key="14">
    <source>
        <dbReference type="Proteomes" id="UP000516361"/>
    </source>
</evidence>
<evidence type="ECO:0000256" key="6">
    <source>
        <dbReference type="ARBA" id="ARBA00022795"/>
    </source>
</evidence>
<evidence type="ECO:0000256" key="2">
    <source>
        <dbReference type="ARBA" id="ARBA00021714"/>
    </source>
</evidence>
<evidence type="ECO:0000313" key="13">
    <source>
        <dbReference type="EMBL" id="BBE31299.1"/>
    </source>
</evidence>
<evidence type="ECO:0000256" key="9">
    <source>
        <dbReference type="ARBA" id="ARBA00023136"/>
    </source>
</evidence>
<keyword evidence="10" id="KW-0975">Bacterial flagellum</keyword>
<dbReference type="GO" id="GO:0009306">
    <property type="term" value="P:protein secretion"/>
    <property type="evidence" value="ECO:0007669"/>
    <property type="project" value="UniProtKB-UniRule"/>
</dbReference>
<keyword evidence="13" id="KW-0282">Flagellum</keyword>
<comment type="similarity">
    <text evidence="1 12">Belongs to the FliP/MopC/SpaP family.</text>
</comment>
<dbReference type="GO" id="GO:0005886">
    <property type="term" value="C:plasma membrane"/>
    <property type="evidence" value="ECO:0007669"/>
    <property type="project" value="UniProtKB-SubCell"/>
</dbReference>
<proteinExistence type="inferred from homology"/>
<dbReference type="InterPro" id="IPR005838">
    <property type="entry name" value="T3SS_IM_P"/>
</dbReference>
<dbReference type="EMBL" id="AP018712">
    <property type="protein sequence ID" value="BBE31299.1"/>
    <property type="molecule type" value="Genomic_DNA"/>
</dbReference>
<dbReference type="InterPro" id="IPR005837">
    <property type="entry name" value="FliP"/>
</dbReference>
<evidence type="ECO:0000256" key="7">
    <source>
        <dbReference type="ARBA" id="ARBA00022927"/>
    </source>
</evidence>
<comment type="subcellular location">
    <subcellularLocation>
        <location evidence="12">Cell membrane</location>
        <topology evidence="12">Multi-pass membrane protein</topology>
    </subcellularLocation>
    <subcellularLocation>
        <location evidence="12">Bacterial flagellum basal body</location>
    </subcellularLocation>
</comment>
<dbReference type="NCBIfam" id="TIGR01103">
    <property type="entry name" value="fliP"/>
    <property type="match status" value="1"/>
</dbReference>
<evidence type="ECO:0000256" key="8">
    <source>
        <dbReference type="ARBA" id="ARBA00022989"/>
    </source>
</evidence>
<name>A0A7G1GBR6_9BACT</name>
<keyword evidence="13" id="KW-0966">Cell projection</keyword>
<keyword evidence="3 12" id="KW-0813">Transport</keyword>
<protein>
    <recommendedName>
        <fullName evidence="2 12">Flagellar biosynthetic protein FliP</fullName>
    </recommendedName>
</protein>
<dbReference type="InParanoid" id="A0A7G1GBR6"/>
<evidence type="ECO:0000256" key="11">
    <source>
        <dbReference type="ARBA" id="ARBA00023225"/>
    </source>
</evidence>
<dbReference type="PRINTS" id="PR00951">
    <property type="entry name" value="FLGBIOSNFLIP"/>
</dbReference>
<dbReference type="PRINTS" id="PR01302">
    <property type="entry name" value="TYPE3IMPPROT"/>
</dbReference>
<dbReference type="Proteomes" id="UP000516361">
    <property type="component" value="Chromosome"/>
</dbReference>
<keyword evidence="4 12" id="KW-1003">Cell membrane</keyword>
<keyword evidence="13" id="KW-0969">Cilium</keyword>
<organism evidence="13 14">
    <name type="scientific">Tepiditoga spiralis</name>
    <dbReference type="NCBI Taxonomy" id="2108365"/>
    <lineage>
        <taxon>Bacteria</taxon>
        <taxon>Thermotogati</taxon>
        <taxon>Thermotogota</taxon>
        <taxon>Thermotogae</taxon>
        <taxon>Petrotogales</taxon>
        <taxon>Petrotogaceae</taxon>
        <taxon>Tepiditoga</taxon>
    </lineage>
</organism>
<dbReference type="AlphaFoldDB" id="A0A7G1GBR6"/>
<evidence type="ECO:0000256" key="12">
    <source>
        <dbReference type="RuleBase" id="RU362069"/>
    </source>
</evidence>
<dbReference type="KEGG" id="ocy:OSSY52_14400"/>
<dbReference type="PANTHER" id="PTHR30587">
    <property type="entry name" value="FLAGELLAR BIOSYNTHETIC PROTEIN FLIP"/>
    <property type="match status" value="1"/>
</dbReference>
<keyword evidence="8 12" id="KW-1133">Transmembrane helix</keyword>
<keyword evidence="5 12" id="KW-0812">Transmembrane</keyword>
<sequence>MNKKKLLATLFFIFLSIVSYTEDVIPGISININQNNTGTLTPTLLIILIISVLSIAPGLLMMLTSFTRIVIVMGFLRQAIGTRQAPPNQVLVSIALLLTIMIMYPTFNNVYEKAIVPYNNGTIGYEKAFENTWTEFKTFMLREITYHKNQDDIYMLASSLKVKIKDIKDTPFQILVPAFALSELEIAFKMGILIYLPFIIVDMVVASVLLSMGMMMIPPILISLPFKLLLFVIINGWDLLMGSLINSFAGG</sequence>
<dbReference type="GO" id="GO:0009425">
    <property type="term" value="C:bacterial-type flagellum basal body"/>
    <property type="evidence" value="ECO:0007669"/>
    <property type="project" value="UniProtKB-SubCell"/>
</dbReference>
<gene>
    <name evidence="12 13" type="primary">fliP</name>
    <name evidence="13" type="ORF">OSSY52_14400</name>
</gene>
<keyword evidence="6 12" id="KW-1005">Bacterial flagellum biogenesis</keyword>
<keyword evidence="7 12" id="KW-0653">Protein transport</keyword>
<dbReference type="FunCoup" id="A0A7G1GBR6">
    <property type="interactions" value="108"/>
</dbReference>
<evidence type="ECO:0000256" key="3">
    <source>
        <dbReference type="ARBA" id="ARBA00022448"/>
    </source>
</evidence>
<dbReference type="PROSITE" id="PS01060">
    <property type="entry name" value="FLIP_1"/>
    <property type="match status" value="1"/>
</dbReference>
<reference evidence="13 14" key="1">
    <citation type="submission" date="2018-06" db="EMBL/GenBank/DDBJ databases">
        <title>Genome sequencing of Oceanotoga sp. sy52.</title>
        <authorList>
            <person name="Mori K."/>
        </authorList>
    </citation>
    <scope>NUCLEOTIDE SEQUENCE [LARGE SCALE GENOMIC DNA]</scope>
    <source>
        <strain evidence="14">sy52</strain>
    </source>
</reference>
<feature type="transmembrane region" description="Helical" evidence="12">
    <location>
        <begin position="192"/>
        <end position="216"/>
    </location>
</feature>